<protein>
    <submittedName>
        <fullName evidence="1">Uncharacterized protein</fullName>
    </submittedName>
</protein>
<sequence>MTVPGSTEGGGGVCCERLHLVDLASSKQTGTRAGRGRLACKGFGSSQSRGCEGLLGRTWGWSADVMRAISPPAKAAGDPPLPPSVLDNL</sequence>
<evidence type="ECO:0000313" key="2">
    <source>
        <dbReference type="Proteomes" id="UP000054558"/>
    </source>
</evidence>
<evidence type="ECO:0000313" key="1">
    <source>
        <dbReference type="EMBL" id="GAQ92202.1"/>
    </source>
</evidence>
<gene>
    <name evidence="1" type="ORF">KFL_009440040</name>
</gene>
<dbReference type="EMBL" id="DF237893">
    <property type="protein sequence ID" value="GAQ92202.1"/>
    <property type="molecule type" value="Genomic_DNA"/>
</dbReference>
<dbReference type="AlphaFoldDB" id="A0A1Y1IQ80"/>
<organism evidence="1 2">
    <name type="scientific">Klebsormidium nitens</name>
    <name type="common">Green alga</name>
    <name type="synonym">Ulothrix nitens</name>
    <dbReference type="NCBI Taxonomy" id="105231"/>
    <lineage>
        <taxon>Eukaryota</taxon>
        <taxon>Viridiplantae</taxon>
        <taxon>Streptophyta</taxon>
        <taxon>Klebsormidiophyceae</taxon>
        <taxon>Klebsormidiales</taxon>
        <taxon>Klebsormidiaceae</taxon>
        <taxon>Klebsormidium</taxon>
    </lineage>
</organism>
<dbReference type="Proteomes" id="UP000054558">
    <property type="component" value="Unassembled WGS sequence"/>
</dbReference>
<name>A0A1Y1IQ80_KLENI</name>
<proteinExistence type="predicted"/>
<reference evidence="1 2" key="1">
    <citation type="journal article" date="2014" name="Nat. Commun.">
        <title>Klebsormidium flaccidum genome reveals primary factors for plant terrestrial adaptation.</title>
        <authorList>
            <person name="Hori K."/>
            <person name="Maruyama F."/>
            <person name="Fujisawa T."/>
            <person name="Togashi T."/>
            <person name="Yamamoto N."/>
            <person name="Seo M."/>
            <person name="Sato S."/>
            <person name="Yamada T."/>
            <person name="Mori H."/>
            <person name="Tajima N."/>
            <person name="Moriyama T."/>
            <person name="Ikeuchi M."/>
            <person name="Watanabe M."/>
            <person name="Wada H."/>
            <person name="Kobayashi K."/>
            <person name="Saito M."/>
            <person name="Masuda T."/>
            <person name="Sasaki-Sekimoto Y."/>
            <person name="Mashiguchi K."/>
            <person name="Awai K."/>
            <person name="Shimojima M."/>
            <person name="Masuda S."/>
            <person name="Iwai M."/>
            <person name="Nobusawa T."/>
            <person name="Narise T."/>
            <person name="Kondo S."/>
            <person name="Saito H."/>
            <person name="Sato R."/>
            <person name="Murakawa M."/>
            <person name="Ihara Y."/>
            <person name="Oshima-Yamada Y."/>
            <person name="Ohtaka K."/>
            <person name="Satoh M."/>
            <person name="Sonobe K."/>
            <person name="Ishii M."/>
            <person name="Ohtani R."/>
            <person name="Kanamori-Sato M."/>
            <person name="Honoki R."/>
            <person name="Miyazaki D."/>
            <person name="Mochizuki H."/>
            <person name="Umetsu J."/>
            <person name="Higashi K."/>
            <person name="Shibata D."/>
            <person name="Kamiya Y."/>
            <person name="Sato N."/>
            <person name="Nakamura Y."/>
            <person name="Tabata S."/>
            <person name="Ida S."/>
            <person name="Kurokawa K."/>
            <person name="Ohta H."/>
        </authorList>
    </citation>
    <scope>NUCLEOTIDE SEQUENCE [LARGE SCALE GENOMIC DNA]</scope>
    <source>
        <strain evidence="1 2">NIES-2285</strain>
    </source>
</reference>
<accession>A0A1Y1IQ80</accession>
<keyword evidence="2" id="KW-1185">Reference proteome</keyword>